<organism evidence="2">
    <name type="scientific">Salmonella enterica I</name>
    <dbReference type="NCBI Taxonomy" id="59201"/>
    <lineage>
        <taxon>Bacteria</taxon>
        <taxon>Pseudomonadati</taxon>
        <taxon>Pseudomonadota</taxon>
        <taxon>Gammaproteobacteria</taxon>
        <taxon>Enterobacterales</taxon>
        <taxon>Enterobacteriaceae</taxon>
        <taxon>Salmonella</taxon>
    </lineage>
</organism>
<evidence type="ECO:0000256" key="1">
    <source>
        <dbReference type="ARBA" id="ARBA00023125"/>
    </source>
</evidence>
<dbReference type="SUPFAM" id="SSF47413">
    <property type="entry name" value="lambda repressor-like DNA-binding domains"/>
    <property type="match status" value="1"/>
</dbReference>
<name>A0A625R308_SALET</name>
<dbReference type="AlphaFoldDB" id="A0A625R308"/>
<dbReference type="NCBIfam" id="TIGR02607">
    <property type="entry name" value="antidote_HigA"/>
    <property type="match status" value="1"/>
</dbReference>
<dbReference type="GO" id="GO:0003677">
    <property type="term" value="F:DNA binding"/>
    <property type="evidence" value="ECO:0007669"/>
    <property type="project" value="UniProtKB-KW"/>
</dbReference>
<keyword evidence="1" id="KW-0238">DNA-binding</keyword>
<dbReference type="Gene3D" id="1.10.260.40">
    <property type="entry name" value="lambda repressor-like DNA-binding domains"/>
    <property type="match status" value="1"/>
</dbReference>
<dbReference type="PANTHER" id="PTHR36924">
    <property type="entry name" value="ANTITOXIN HIGA-1"/>
    <property type="match status" value="1"/>
</dbReference>
<dbReference type="InterPro" id="IPR010982">
    <property type="entry name" value="Lambda_DNA-bd_dom_sf"/>
</dbReference>
<dbReference type="PANTHER" id="PTHR36924:SF1">
    <property type="entry name" value="ANTITOXIN HIGA-1"/>
    <property type="match status" value="1"/>
</dbReference>
<accession>A0A625R308</accession>
<dbReference type="EMBL" id="AALIQC010000024">
    <property type="protein sequence ID" value="EDA0145421.1"/>
    <property type="molecule type" value="Genomic_DNA"/>
</dbReference>
<sequence length="83" mass="9894">MKIESMKPTTVGEMLVEEFLVPYKISCYELANIMGISDDRIEDIIYNRQQINLEEGRLLAIIFNTDNDFWMNLQKNHDFYENK</sequence>
<comment type="caution">
    <text evidence="2">The sequence shown here is derived from an EMBL/GenBank/DDBJ whole genome shotgun (WGS) entry which is preliminary data.</text>
</comment>
<gene>
    <name evidence="2" type="ORF">F9G36_17475</name>
</gene>
<evidence type="ECO:0000313" key="2">
    <source>
        <dbReference type="EMBL" id="EDA0145421.1"/>
    </source>
</evidence>
<proteinExistence type="predicted"/>
<reference evidence="2" key="1">
    <citation type="submission" date="2019-10" db="EMBL/GenBank/DDBJ databases">
        <authorList>
            <person name="Ashton P.M."/>
            <person name="Dallman T."/>
            <person name="Nair S."/>
            <person name="De Pinna E."/>
            <person name="Peters T."/>
            <person name="Grant K."/>
        </authorList>
    </citation>
    <scope>NUCLEOTIDE SEQUENCE</scope>
    <source>
        <strain evidence="2">809993</strain>
    </source>
</reference>
<protein>
    <submittedName>
        <fullName evidence="2">HigA family addiction module antidote protein</fullName>
    </submittedName>
</protein>
<dbReference type="InterPro" id="IPR013430">
    <property type="entry name" value="Toxin_antidote_HigA"/>
</dbReference>